<keyword evidence="1" id="KW-1133">Transmembrane helix</keyword>
<protein>
    <submittedName>
        <fullName evidence="2">DUF554 domain-containing protein</fullName>
    </submittedName>
</protein>
<feature type="transmembrane region" description="Helical" evidence="1">
    <location>
        <begin position="221"/>
        <end position="240"/>
    </location>
</feature>
<feature type="transmembrane region" description="Helical" evidence="1">
    <location>
        <begin position="153"/>
        <end position="176"/>
    </location>
</feature>
<evidence type="ECO:0000256" key="1">
    <source>
        <dbReference type="SAM" id="Phobius"/>
    </source>
</evidence>
<feature type="transmembrane region" description="Helical" evidence="1">
    <location>
        <begin position="112"/>
        <end position="133"/>
    </location>
</feature>
<dbReference type="PANTHER" id="PTHR36111">
    <property type="entry name" value="INNER MEMBRANE PROTEIN-RELATED"/>
    <property type="match status" value="1"/>
</dbReference>
<evidence type="ECO:0000313" key="3">
    <source>
        <dbReference type="Proteomes" id="UP000712527"/>
    </source>
</evidence>
<dbReference type="PANTHER" id="PTHR36111:SF2">
    <property type="entry name" value="INNER MEMBRANE PROTEIN"/>
    <property type="match status" value="1"/>
</dbReference>
<organism evidence="2 3">
    <name type="scientific">Olsenella profusa</name>
    <dbReference type="NCBI Taxonomy" id="138595"/>
    <lineage>
        <taxon>Bacteria</taxon>
        <taxon>Bacillati</taxon>
        <taxon>Actinomycetota</taxon>
        <taxon>Coriobacteriia</taxon>
        <taxon>Coriobacteriales</taxon>
        <taxon>Atopobiaceae</taxon>
        <taxon>Olsenella</taxon>
    </lineage>
</organism>
<evidence type="ECO:0000313" key="2">
    <source>
        <dbReference type="EMBL" id="MBM6775107.1"/>
    </source>
</evidence>
<proteinExistence type="predicted"/>
<reference evidence="2 3" key="1">
    <citation type="journal article" date="2021" name="Sci. Rep.">
        <title>The distribution of antibiotic resistance genes in chicken gut microbiota commensals.</title>
        <authorList>
            <person name="Juricova H."/>
            <person name="Matiasovicova J."/>
            <person name="Kubasova T."/>
            <person name="Cejkova D."/>
            <person name="Rychlik I."/>
        </authorList>
    </citation>
    <scope>NUCLEOTIDE SEQUENCE [LARGE SCALE GENOMIC DNA]</scope>
    <source>
        <strain evidence="2 3">An794</strain>
    </source>
</reference>
<keyword evidence="1" id="KW-0812">Transmembrane</keyword>
<feature type="transmembrane region" description="Helical" evidence="1">
    <location>
        <begin position="6"/>
        <end position="23"/>
    </location>
</feature>
<feature type="transmembrane region" description="Helical" evidence="1">
    <location>
        <begin position="70"/>
        <end position="92"/>
    </location>
</feature>
<dbReference type="Proteomes" id="UP000712527">
    <property type="component" value="Unassembled WGS sequence"/>
</dbReference>
<dbReference type="RefSeq" id="WP_204793451.1">
    <property type="nucleotide sequence ID" value="NZ_JACSNQ010000011.1"/>
</dbReference>
<comment type="caution">
    <text evidence="2">The sequence shown here is derived from an EMBL/GenBank/DDBJ whole genome shotgun (WGS) entry which is preliminary data.</text>
</comment>
<keyword evidence="3" id="KW-1185">Reference proteome</keyword>
<sequence length="241" mass="24202">MIGLGTIINVALIVAGGAVGLLAGRLVPERVQEGLLRATGVAVLFIGLAGALAGMLSVGEDGAMVSGGSALVVASLALGTLVGELLDISAWFERLGTWLRRVSGNQDNARFLDAFLTATFTVCIGAMAVVGAIQDGILGDWSTLALKGVLDALIIASMAASMGVGCLFAAVPVAVLQGSVTLLARLLSPLMTDAALASLSCVGSILIFCVGVNLVRERTFNTANMLPAVVVAVALALVGVA</sequence>
<dbReference type="InterPro" id="IPR007563">
    <property type="entry name" value="DUF554"/>
</dbReference>
<gene>
    <name evidence="2" type="ORF">H9X80_06080</name>
</gene>
<dbReference type="Pfam" id="PF04474">
    <property type="entry name" value="DUF554"/>
    <property type="match status" value="1"/>
</dbReference>
<accession>A0ABS2F3I2</accession>
<feature type="transmembrane region" description="Helical" evidence="1">
    <location>
        <begin position="35"/>
        <end position="58"/>
    </location>
</feature>
<keyword evidence="1" id="KW-0472">Membrane</keyword>
<name>A0ABS2F3I2_9ACTN</name>
<feature type="transmembrane region" description="Helical" evidence="1">
    <location>
        <begin position="196"/>
        <end position="215"/>
    </location>
</feature>
<dbReference type="EMBL" id="JACSNQ010000011">
    <property type="protein sequence ID" value="MBM6775107.1"/>
    <property type="molecule type" value="Genomic_DNA"/>
</dbReference>